<name>A0A916YPR1_9BACL</name>
<accession>A0A916YPR1</accession>
<evidence type="ECO:0000313" key="4">
    <source>
        <dbReference type="Proteomes" id="UP000612456"/>
    </source>
</evidence>
<dbReference type="RefSeq" id="WP_188991700.1">
    <property type="nucleotide sequence ID" value="NZ_BMHP01000001.1"/>
</dbReference>
<comment type="similarity">
    <text evidence="1">Belongs to the metallophosphoesterase superfamily. YfcE family.</text>
</comment>
<evidence type="ECO:0000313" key="3">
    <source>
        <dbReference type="EMBL" id="GGD55266.1"/>
    </source>
</evidence>
<dbReference type="Gene3D" id="3.60.21.10">
    <property type="match status" value="1"/>
</dbReference>
<gene>
    <name evidence="3" type="ORF">GCM10010911_11190</name>
</gene>
<dbReference type="PANTHER" id="PTHR42850">
    <property type="entry name" value="METALLOPHOSPHOESTERASE"/>
    <property type="match status" value="1"/>
</dbReference>
<organism evidence="3 4">
    <name type="scientific">Paenibacillus nasutitermitis</name>
    <dbReference type="NCBI Taxonomy" id="1652958"/>
    <lineage>
        <taxon>Bacteria</taxon>
        <taxon>Bacillati</taxon>
        <taxon>Bacillota</taxon>
        <taxon>Bacilli</taxon>
        <taxon>Bacillales</taxon>
        <taxon>Paenibacillaceae</taxon>
        <taxon>Paenibacillus</taxon>
    </lineage>
</organism>
<proteinExistence type="inferred from homology"/>
<dbReference type="PANTHER" id="PTHR42850:SF2">
    <property type="entry name" value="BLL5683 PROTEIN"/>
    <property type="match status" value="1"/>
</dbReference>
<dbReference type="GO" id="GO:0005737">
    <property type="term" value="C:cytoplasm"/>
    <property type="evidence" value="ECO:0007669"/>
    <property type="project" value="TreeGrafter"/>
</dbReference>
<dbReference type="InterPro" id="IPR011152">
    <property type="entry name" value="Pesterase_MJ0912"/>
</dbReference>
<evidence type="ECO:0000259" key="2">
    <source>
        <dbReference type="Pfam" id="PF12850"/>
    </source>
</evidence>
<protein>
    <submittedName>
        <fullName evidence="3">Serine/threonine protein phosphatase</fullName>
    </submittedName>
</protein>
<dbReference type="InterPro" id="IPR029052">
    <property type="entry name" value="Metallo-depent_PP-like"/>
</dbReference>
<dbReference type="InterPro" id="IPR024654">
    <property type="entry name" value="Calcineurin-like_PHP_lpxH"/>
</dbReference>
<dbReference type="Proteomes" id="UP000612456">
    <property type="component" value="Unassembled WGS sequence"/>
</dbReference>
<dbReference type="CDD" id="cd00838">
    <property type="entry name" value="MPP_superfamily"/>
    <property type="match status" value="1"/>
</dbReference>
<feature type="domain" description="Calcineurin-like phosphoesterase" evidence="2">
    <location>
        <begin position="3"/>
        <end position="189"/>
    </location>
</feature>
<sequence length="249" mass="27828">MDRIAVISDIHGNIPALEAVLADIRQRGITTIYCLGDLAGKGPGSDEAVDRVRDACTLVIRGNWDENMARDSEYPPIVWHQNKLGARRLDYLRELPIMIELHMSGRLIRLFHASPRSVHERIQPWDSHESRLSLFHASEYSSYAGEADVAGYGDIHNAFVQHLDGKALFNAGSVGNPLEMTQASYAILEGRLNGRDLAPFGIQLVRVPYDIELAVQQAVEAQIPELEAYVVELRTAVYRGNQKKTAEKR</sequence>
<dbReference type="Pfam" id="PF12850">
    <property type="entry name" value="Metallophos_2"/>
    <property type="match status" value="1"/>
</dbReference>
<keyword evidence="4" id="KW-1185">Reference proteome</keyword>
<dbReference type="PIRSF" id="PIRSF000883">
    <property type="entry name" value="Pesterase_MJ0912"/>
    <property type="match status" value="1"/>
</dbReference>
<dbReference type="InterPro" id="IPR050126">
    <property type="entry name" value="Ap4A_hydrolase"/>
</dbReference>
<dbReference type="SUPFAM" id="SSF56300">
    <property type="entry name" value="Metallo-dependent phosphatases"/>
    <property type="match status" value="1"/>
</dbReference>
<comment type="caution">
    <text evidence="3">The sequence shown here is derived from an EMBL/GenBank/DDBJ whole genome shotgun (WGS) entry which is preliminary data.</text>
</comment>
<dbReference type="EMBL" id="BMHP01000001">
    <property type="protein sequence ID" value="GGD55266.1"/>
    <property type="molecule type" value="Genomic_DNA"/>
</dbReference>
<dbReference type="AlphaFoldDB" id="A0A916YPR1"/>
<evidence type="ECO:0000256" key="1">
    <source>
        <dbReference type="ARBA" id="ARBA00008950"/>
    </source>
</evidence>
<reference evidence="3" key="1">
    <citation type="journal article" date="2014" name="Int. J. Syst. Evol. Microbiol.">
        <title>Complete genome sequence of Corynebacterium casei LMG S-19264T (=DSM 44701T), isolated from a smear-ripened cheese.</title>
        <authorList>
            <consortium name="US DOE Joint Genome Institute (JGI-PGF)"/>
            <person name="Walter F."/>
            <person name="Albersmeier A."/>
            <person name="Kalinowski J."/>
            <person name="Ruckert C."/>
        </authorList>
    </citation>
    <scope>NUCLEOTIDE SEQUENCE</scope>
    <source>
        <strain evidence="3">CGMCC 1.15178</strain>
    </source>
</reference>
<reference evidence="3" key="2">
    <citation type="submission" date="2020-09" db="EMBL/GenBank/DDBJ databases">
        <authorList>
            <person name="Sun Q."/>
            <person name="Zhou Y."/>
        </authorList>
    </citation>
    <scope>NUCLEOTIDE SEQUENCE</scope>
    <source>
        <strain evidence="3">CGMCC 1.15178</strain>
    </source>
</reference>
<dbReference type="GO" id="GO:0016791">
    <property type="term" value="F:phosphatase activity"/>
    <property type="evidence" value="ECO:0007669"/>
    <property type="project" value="TreeGrafter"/>
</dbReference>